<proteinExistence type="predicted"/>
<name>A0A7C9KIT9_9SPHN</name>
<dbReference type="AlphaFoldDB" id="A0A7C9KIT9"/>
<protein>
    <submittedName>
        <fullName evidence="1">Uncharacterized protein</fullName>
    </submittedName>
</protein>
<dbReference type="OrthoDB" id="7586093at2"/>
<evidence type="ECO:0000313" key="1">
    <source>
        <dbReference type="EMBL" id="MQT17581.1"/>
    </source>
</evidence>
<comment type="caution">
    <text evidence="1">The sequence shown here is derived from an EMBL/GenBank/DDBJ whole genome shotgun (WGS) entry which is preliminary data.</text>
</comment>
<sequence>MMKAVVIGLGFAGLAWWLGQRASGAIKDAVGGAHTPDGQDSSASYRAGIADENSIPDAVRAF</sequence>
<organism evidence="1 2">
    <name type="scientific">Sandarakinorhabdus fusca</name>
    <dbReference type="NCBI Taxonomy" id="1439888"/>
    <lineage>
        <taxon>Bacteria</taxon>
        <taxon>Pseudomonadati</taxon>
        <taxon>Pseudomonadota</taxon>
        <taxon>Alphaproteobacteria</taxon>
        <taxon>Sphingomonadales</taxon>
        <taxon>Sphingosinicellaceae</taxon>
        <taxon>Sandarakinorhabdus</taxon>
    </lineage>
</organism>
<accession>A0A7C9KIT9</accession>
<keyword evidence="2" id="KW-1185">Reference proteome</keyword>
<reference evidence="1 2" key="1">
    <citation type="submission" date="2019-09" db="EMBL/GenBank/DDBJ databases">
        <title>Polymorphobacter sp. isolated from a lake in China.</title>
        <authorList>
            <person name="Liu Z."/>
        </authorList>
    </citation>
    <scope>NUCLEOTIDE SEQUENCE [LARGE SCALE GENOMIC DNA]</scope>
    <source>
        <strain evidence="1 2">D40P</strain>
    </source>
</reference>
<gene>
    <name evidence="1" type="ORF">F3168_09935</name>
</gene>
<dbReference type="Proteomes" id="UP000481327">
    <property type="component" value="Unassembled WGS sequence"/>
</dbReference>
<dbReference type="EMBL" id="WIOL01000003">
    <property type="protein sequence ID" value="MQT17581.1"/>
    <property type="molecule type" value="Genomic_DNA"/>
</dbReference>
<dbReference type="RefSeq" id="WP_152578028.1">
    <property type="nucleotide sequence ID" value="NZ_JAATJI010000002.1"/>
</dbReference>
<evidence type="ECO:0000313" key="2">
    <source>
        <dbReference type="Proteomes" id="UP000481327"/>
    </source>
</evidence>